<reference evidence="9" key="1">
    <citation type="journal article" date="2020" name="mSystems">
        <title>Genome- and Community-Level Interaction Insights into Carbon Utilization and Element Cycling Functions of Hydrothermarchaeota in Hydrothermal Sediment.</title>
        <authorList>
            <person name="Zhou Z."/>
            <person name="Liu Y."/>
            <person name="Xu W."/>
            <person name="Pan J."/>
            <person name="Luo Z.H."/>
            <person name="Li M."/>
        </authorList>
    </citation>
    <scope>NUCLEOTIDE SEQUENCE [LARGE SCALE GENOMIC DNA]</scope>
    <source>
        <strain evidence="9">HyVt-485</strain>
    </source>
</reference>
<feature type="transmembrane region" description="Helical" evidence="7">
    <location>
        <begin position="168"/>
        <end position="188"/>
    </location>
</feature>
<evidence type="ECO:0000256" key="4">
    <source>
        <dbReference type="ARBA" id="ARBA00022692"/>
    </source>
</evidence>
<evidence type="ECO:0000259" key="8">
    <source>
        <dbReference type="Pfam" id="PF00482"/>
    </source>
</evidence>
<evidence type="ECO:0000256" key="7">
    <source>
        <dbReference type="SAM" id="Phobius"/>
    </source>
</evidence>
<feature type="transmembrane region" description="Helical" evidence="7">
    <location>
        <begin position="219"/>
        <end position="238"/>
    </location>
</feature>
<accession>A0A7C5R1I4</accession>
<keyword evidence="4 7" id="KW-0812">Transmembrane</keyword>
<evidence type="ECO:0000256" key="2">
    <source>
        <dbReference type="ARBA" id="ARBA00005745"/>
    </source>
</evidence>
<comment type="similarity">
    <text evidence="2">Belongs to the GSP F family.</text>
</comment>
<dbReference type="PRINTS" id="PR00812">
    <property type="entry name" value="BCTERIALGSPF"/>
</dbReference>
<keyword evidence="5 7" id="KW-1133">Transmembrane helix</keyword>
<sequence length="401" mass="43632">MATFRYKALDRNGESVRGKIEASGEAIAYEKLQTRGYDVFELKAESTKSVTTRRTGKAKRKDMARYIRQLATLLGAGVNLLDALKSLSRSNAHPALAKASDLIRRDLRAGQRLSTAMEKHLPHLPRYVPRLAELGESTGQSAKALNDAAERMEFEDAMRDEIRTALSYPAFLASVGSVIVLLMFLFVVPRFGKLIGDKSDNLPMISKLVIGAGTGLREHMLGVFGGVGLVVVLAIIIIRNEKTRQFVGRILENMPFVGPLLIQAELGGWARTVGLALDNGADLMSSLKLGLFGLKSARLKNLFEQSHIDIRAGKNIDEVLNEHIPDFDPLAIDLIRTGRSSGGLAKMLLFIGETQEKEAQTLAKRLAALAEPIAILLIAGIVGTIVISIVLAMTSLYDFAA</sequence>
<keyword evidence="6 7" id="KW-0472">Membrane</keyword>
<name>A0A7C5R1I4_9PROT</name>
<evidence type="ECO:0000256" key="6">
    <source>
        <dbReference type="ARBA" id="ARBA00023136"/>
    </source>
</evidence>
<dbReference type="AlphaFoldDB" id="A0A7C5R1I4"/>
<evidence type="ECO:0000256" key="5">
    <source>
        <dbReference type="ARBA" id="ARBA00022989"/>
    </source>
</evidence>
<evidence type="ECO:0000313" key="9">
    <source>
        <dbReference type="EMBL" id="HHL43623.1"/>
    </source>
</evidence>
<proteinExistence type="inferred from homology"/>
<dbReference type="PANTHER" id="PTHR30012">
    <property type="entry name" value="GENERAL SECRETION PATHWAY PROTEIN"/>
    <property type="match status" value="1"/>
</dbReference>
<dbReference type="Gene3D" id="1.20.81.30">
    <property type="entry name" value="Type II secretion system (T2SS), domain F"/>
    <property type="match status" value="2"/>
</dbReference>
<dbReference type="GO" id="GO:0015628">
    <property type="term" value="P:protein secretion by the type II secretion system"/>
    <property type="evidence" value="ECO:0007669"/>
    <property type="project" value="TreeGrafter"/>
</dbReference>
<dbReference type="GO" id="GO:0005886">
    <property type="term" value="C:plasma membrane"/>
    <property type="evidence" value="ECO:0007669"/>
    <property type="project" value="UniProtKB-SubCell"/>
</dbReference>
<dbReference type="InterPro" id="IPR003004">
    <property type="entry name" value="GspF/PilC"/>
</dbReference>
<dbReference type="InterPro" id="IPR042094">
    <property type="entry name" value="T2SS_GspF_sf"/>
</dbReference>
<dbReference type="PANTHER" id="PTHR30012:SF0">
    <property type="entry name" value="TYPE II SECRETION SYSTEM PROTEIN F-RELATED"/>
    <property type="match status" value="1"/>
</dbReference>
<dbReference type="Pfam" id="PF00482">
    <property type="entry name" value="T2SSF"/>
    <property type="match status" value="2"/>
</dbReference>
<gene>
    <name evidence="9" type="ORF">ENJ42_08400</name>
</gene>
<dbReference type="Proteomes" id="UP000885830">
    <property type="component" value="Unassembled WGS sequence"/>
</dbReference>
<feature type="domain" description="Type II secretion system protein GspF" evidence="8">
    <location>
        <begin position="269"/>
        <end position="391"/>
    </location>
</feature>
<evidence type="ECO:0000256" key="3">
    <source>
        <dbReference type="ARBA" id="ARBA00022475"/>
    </source>
</evidence>
<organism evidence="9">
    <name type="scientific">Hellea balneolensis</name>
    <dbReference type="NCBI Taxonomy" id="287478"/>
    <lineage>
        <taxon>Bacteria</taxon>
        <taxon>Pseudomonadati</taxon>
        <taxon>Pseudomonadota</taxon>
        <taxon>Alphaproteobacteria</taxon>
        <taxon>Maricaulales</taxon>
        <taxon>Robiginitomaculaceae</taxon>
        <taxon>Hellea</taxon>
    </lineage>
</organism>
<protein>
    <submittedName>
        <fullName evidence="9">Type II secretion system F family protein</fullName>
    </submittedName>
</protein>
<feature type="transmembrane region" description="Helical" evidence="7">
    <location>
        <begin position="373"/>
        <end position="397"/>
    </location>
</feature>
<evidence type="ECO:0000256" key="1">
    <source>
        <dbReference type="ARBA" id="ARBA00004651"/>
    </source>
</evidence>
<comment type="caution">
    <text evidence="9">The sequence shown here is derived from an EMBL/GenBank/DDBJ whole genome shotgun (WGS) entry which is preliminary data.</text>
</comment>
<dbReference type="EMBL" id="DRMJ01000438">
    <property type="protein sequence ID" value="HHL43623.1"/>
    <property type="molecule type" value="Genomic_DNA"/>
</dbReference>
<feature type="domain" description="Type II secretion system protein GspF" evidence="8">
    <location>
        <begin position="66"/>
        <end position="189"/>
    </location>
</feature>
<comment type="subcellular location">
    <subcellularLocation>
        <location evidence="1">Cell membrane</location>
        <topology evidence="1">Multi-pass membrane protein</topology>
    </subcellularLocation>
</comment>
<keyword evidence="3" id="KW-1003">Cell membrane</keyword>
<dbReference type="InterPro" id="IPR018076">
    <property type="entry name" value="T2SS_GspF_dom"/>
</dbReference>